<dbReference type="Pfam" id="PF12513">
    <property type="entry name" value="SUV3_C"/>
    <property type="match status" value="1"/>
</dbReference>
<proteinExistence type="predicted"/>
<evidence type="ECO:0000313" key="3">
    <source>
        <dbReference type="EMBL" id="RIB08175.1"/>
    </source>
</evidence>
<dbReference type="Gene3D" id="1.20.58.1080">
    <property type="match status" value="1"/>
</dbReference>
<feature type="compositionally biased region" description="Basic and acidic residues" evidence="1">
    <location>
        <begin position="72"/>
        <end position="89"/>
    </location>
</feature>
<sequence>MLYLWLSYKFSETFVDVELDCELKFKCETIIHDSLQMLKTKESNIILPQERSEKLYVTTKNNKHFTKQPKITKNDTAEKLVPHKQLENS</sequence>
<dbReference type="Proteomes" id="UP000266673">
    <property type="component" value="Unassembled WGS sequence"/>
</dbReference>
<evidence type="ECO:0000313" key="4">
    <source>
        <dbReference type="Proteomes" id="UP000266673"/>
    </source>
</evidence>
<keyword evidence="4" id="KW-1185">Reference proteome</keyword>
<name>A0A397UCW6_9GLOM</name>
<dbReference type="OrthoDB" id="2476576at2759"/>
<feature type="region of interest" description="Disordered" evidence="1">
    <location>
        <begin position="67"/>
        <end position="89"/>
    </location>
</feature>
<feature type="domain" description="ATP-dependent RNA helicase SUV3 C-terminal" evidence="2">
    <location>
        <begin position="1"/>
        <end position="36"/>
    </location>
</feature>
<evidence type="ECO:0000259" key="2">
    <source>
        <dbReference type="Pfam" id="PF12513"/>
    </source>
</evidence>
<organism evidence="3 4">
    <name type="scientific">Gigaspora rosea</name>
    <dbReference type="NCBI Taxonomy" id="44941"/>
    <lineage>
        <taxon>Eukaryota</taxon>
        <taxon>Fungi</taxon>
        <taxon>Fungi incertae sedis</taxon>
        <taxon>Mucoromycota</taxon>
        <taxon>Glomeromycotina</taxon>
        <taxon>Glomeromycetes</taxon>
        <taxon>Diversisporales</taxon>
        <taxon>Gigasporaceae</taxon>
        <taxon>Gigaspora</taxon>
    </lineage>
</organism>
<comment type="caution">
    <text evidence="3">The sequence shown here is derived from an EMBL/GenBank/DDBJ whole genome shotgun (WGS) entry which is preliminary data.</text>
</comment>
<gene>
    <name evidence="3" type="ORF">C2G38_2212312</name>
</gene>
<dbReference type="AlphaFoldDB" id="A0A397UCW6"/>
<evidence type="ECO:0000256" key="1">
    <source>
        <dbReference type="SAM" id="MobiDB-lite"/>
    </source>
</evidence>
<reference evidence="3 4" key="1">
    <citation type="submission" date="2018-06" db="EMBL/GenBank/DDBJ databases">
        <title>Comparative genomics reveals the genomic features of Rhizophagus irregularis, R. cerebriforme, R. diaphanum and Gigaspora rosea, and their symbiotic lifestyle signature.</title>
        <authorList>
            <person name="Morin E."/>
            <person name="San Clemente H."/>
            <person name="Chen E.C.H."/>
            <person name="De La Providencia I."/>
            <person name="Hainaut M."/>
            <person name="Kuo A."/>
            <person name="Kohler A."/>
            <person name="Murat C."/>
            <person name="Tang N."/>
            <person name="Roy S."/>
            <person name="Loubradou J."/>
            <person name="Henrissat B."/>
            <person name="Grigoriev I.V."/>
            <person name="Corradi N."/>
            <person name="Roux C."/>
            <person name="Martin F.M."/>
        </authorList>
    </citation>
    <scope>NUCLEOTIDE SEQUENCE [LARGE SCALE GENOMIC DNA]</scope>
    <source>
        <strain evidence="3 4">DAOM 194757</strain>
    </source>
</reference>
<accession>A0A397UCW6</accession>
<dbReference type="EMBL" id="QKWP01001543">
    <property type="protein sequence ID" value="RIB08175.1"/>
    <property type="molecule type" value="Genomic_DNA"/>
</dbReference>
<protein>
    <recommendedName>
        <fullName evidence="2">ATP-dependent RNA helicase SUV3 C-terminal domain-containing protein</fullName>
    </recommendedName>
</protein>
<dbReference type="InterPro" id="IPR022192">
    <property type="entry name" value="SUV3_C"/>
</dbReference>